<sequence length="72" mass="8193">HWTPSEGSRVFPVTGSHPRITRPSYRPEYELEMTGIRRNCTLSHDAHCSVVGHSTIAMDWTYLHVYAPVVKA</sequence>
<dbReference type="Proteomes" id="UP000887013">
    <property type="component" value="Unassembled WGS sequence"/>
</dbReference>
<proteinExistence type="predicted"/>
<evidence type="ECO:0000313" key="1">
    <source>
        <dbReference type="EMBL" id="GFT17963.1"/>
    </source>
</evidence>
<dbReference type="EMBL" id="BMAW01032148">
    <property type="protein sequence ID" value="GFU24266.1"/>
    <property type="molecule type" value="Genomic_DNA"/>
</dbReference>
<protein>
    <submittedName>
        <fullName evidence="1">Uncharacterized protein</fullName>
    </submittedName>
</protein>
<evidence type="ECO:0000313" key="3">
    <source>
        <dbReference type="EMBL" id="GFU58310.1"/>
    </source>
</evidence>
<evidence type="ECO:0000313" key="2">
    <source>
        <dbReference type="EMBL" id="GFU24266.1"/>
    </source>
</evidence>
<dbReference type="EMBL" id="BMAW01010243">
    <property type="protein sequence ID" value="GFT17963.1"/>
    <property type="molecule type" value="Genomic_DNA"/>
</dbReference>
<organism evidence="1 4">
    <name type="scientific">Nephila pilipes</name>
    <name type="common">Giant wood spider</name>
    <name type="synonym">Nephila maculata</name>
    <dbReference type="NCBI Taxonomy" id="299642"/>
    <lineage>
        <taxon>Eukaryota</taxon>
        <taxon>Metazoa</taxon>
        <taxon>Ecdysozoa</taxon>
        <taxon>Arthropoda</taxon>
        <taxon>Chelicerata</taxon>
        <taxon>Arachnida</taxon>
        <taxon>Araneae</taxon>
        <taxon>Araneomorphae</taxon>
        <taxon>Entelegynae</taxon>
        <taxon>Araneoidea</taxon>
        <taxon>Nephilidae</taxon>
        <taxon>Nephila</taxon>
    </lineage>
</organism>
<evidence type="ECO:0000313" key="4">
    <source>
        <dbReference type="Proteomes" id="UP000887013"/>
    </source>
</evidence>
<accession>A0A8X6TJR0</accession>
<comment type="caution">
    <text evidence="1">The sequence shown here is derived from an EMBL/GenBank/DDBJ whole genome shotgun (WGS) entry which is preliminary data.</text>
</comment>
<gene>
    <name evidence="2" type="ORF">NPIL_230291</name>
    <name evidence="3" type="ORF">NPIL_234671</name>
    <name evidence="1" type="ORF">NPIL_471491</name>
</gene>
<name>A0A8X6TJR0_NEPPI</name>
<reference evidence="1" key="1">
    <citation type="submission" date="2020-08" db="EMBL/GenBank/DDBJ databases">
        <title>Multicomponent nature underlies the extraordinary mechanical properties of spider dragline silk.</title>
        <authorList>
            <person name="Kono N."/>
            <person name="Nakamura H."/>
            <person name="Mori M."/>
            <person name="Yoshida Y."/>
            <person name="Ohtoshi R."/>
            <person name="Malay A.D."/>
            <person name="Moran D.A.P."/>
            <person name="Tomita M."/>
            <person name="Numata K."/>
            <person name="Arakawa K."/>
        </authorList>
    </citation>
    <scope>NUCLEOTIDE SEQUENCE</scope>
</reference>
<feature type="non-terminal residue" evidence="1">
    <location>
        <position position="1"/>
    </location>
</feature>
<dbReference type="EMBL" id="BMAW01040090">
    <property type="protein sequence ID" value="GFU58310.1"/>
    <property type="molecule type" value="Genomic_DNA"/>
</dbReference>
<dbReference type="AlphaFoldDB" id="A0A8X6TJR0"/>
<keyword evidence="4" id="KW-1185">Reference proteome</keyword>